<reference evidence="4" key="1">
    <citation type="submission" date="2024-03" db="EMBL/GenBank/DDBJ databases">
        <title>WGS assembly of Saponaria officinalis var. Norfolk2.</title>
        <authorList>
            <person name="Jenkins J."/>
            <person name="Shu S."/>
            <person name="Grimwood J."/>
            <person name="Barry K."/>
            <person name="Goodstein D."/>
            <person name="Schmutz J."/>
            <person name="Leebens-Mack J."/>
            <person name="Osbourn A."/>
        </authorList>
    </citation>
    <scope>NUCLEOTIDE SEQUENCE [LARGE SCALE GENOMIC DNA]</scope>
    <source>
        <strain evidence="4">JIC</strain>
    </source>
</reference>
<sequence>MFMRSLFEARCLFHFVTHQARSFSHQIVDSQVSLYFSRAKLIDSIRLCLRSRSPDSVLSILNSRDLDSFVVANALHSAPSPESALSLVESLKRVPHFVHTQQTLNAIAKVLAKAGRSAQLKMLIDAINDRKFPKVRQISFVDSMRLYAAAGDLESVLRVWDEYRSRGKRVSIESYNVVMGVYVQMGKDLEAVQFFRNMMKAGVVPNSRTFTIVIEHLVNSGNVERAKEVFDVLPLMRMKHTTRQYSVLVEAFLNLKQYDVVNRLLGEMKTDGVLPPRRLLSSLQSAVEAGFLEGIKDFIKEMEPDDRIKKIESSENHENDEKDDDDDEYVSDADIDSIKLKPWLDPSALASALRYWKTEDVSALEDAKIVWTSRLVCKMIRLFKSPQTAWQFFCWVTDQPGFVHDIYTYSQVITKLSSHGMVNLVDDILLKVRSERIKLPFNMVVQVIDFYGLSKEGDAALRIFRDVKAICGSIDESDMVHLYSSLLRTLLKCGRDHDTIHIVEQMISQGIRPDSQTFSGLMHHFVVKSDLTTVQNLFGLFRYCGVQTDAYVYKTLIHAYCKCGKATLALRFFEEMRNSDMIPDSATKSLLVKCLWKEGRLKEASVVQGSCKATNDVLPLPSSSRLFNIKSADLLRVQKLYCDSFQDISGF</sequence>
<dbReference type="PROSITE" id="PS51375">
    <property type="entry name" value="PPR"/>
    <property type="match status" value="4"/>
</dbReference>
<organism evidence="4 5">
    <name type="scientific">Saponaria officinalis</name>
    <name type="common">Common soapwort</name>
    <name type="synonym">Lychnis saponaria</name>
    <dbReference type="NCBI Taxonomy" id="3572"/>
    <lineage>
        <taxon>Eukaryota</taxon>
        <taxon>Viridiplantae</taxon>
        <taxon>Streptophyta</taxon>
        <taxon>Embryophyta</taxon>
        <taxon>Tracheophyta</taxon>
        <taxon>Spermatophyta</taxon>
        <taxon>Magnoliopsida</taxon>
        <taxon>eudicotyledons</taxon>
        <taxon>Gunneridae</taxon>
        <taxon>Pentapetalae</taxon>
        <taxon>Caryophyllales</taxon>
        <taxon>Caryophyllaceae</taxon>
        <taxon>Caryophylleae</taxon>
        <taxon>Saponaria</taxon>
    </lineage>
</organism>
<dbReference type="Proteomes" id="UP001443914">
    <property type="component" value="Unassembled WGS sequence"/>
</dbReference>
<evidence type="ECO:0008006" key="6">
    <source>
        <dbReference type="Google" id="ProtNLM"/>
    </source>
</evidence>
<dbReference type="NCBIfam" id="TIGR00756">
    <property type="entry name" value="PPR"/>
    <property type="match status" value="3"/>
</dbReference>
<dbReference type="AlphaFoldDB" id="A0AAW1HPB7"/>
<proteinExistence type="predicted"/>
<feature type="repeat" description="PPR" evidence="2">
    <location>
        <begin position="241"/>
        <end position="275"/>
    </location>
</feature>
<dbReference type="InterPro" id="IPR011990">
    <property type="entry name" value="TPR-like_helical_dom_sf"/>
</dbReference>
<accession>A0AAW1HPB7</accession>
<dbReference type="PANTHER" id="PTHR47913">
    <property type="entry name" value="OS01G0167750 PROTEIN"/>
    <property type="match status" value="1"/>
</dbReference>
<feature type="compositionally biased region" description="Basic and acidic residues" evidence="3">
    <location>
        <begin position="309"/>
        <end position="320"/>
    </location>
</feature>
<feature type="repeat" description="PPR" evidence="2">
    <location>
        <begin position="479"/>
        <end position="513"/>
    </location>
</feature>
<dbReference type="InterPro" id="IPR002885">
    <property type="entry name" value="PPR_rpt"/>
</dbReference>
<dbReference type="Pfam" id="PF13041">
    <property type="entry name" value="PPR_2"/>
    <property type="match status" value="2"/>
</dbReference>
<dbReference type="InterPro" id="IPR044175">
    <property type="entry name" value="At5g66631-like"/>
</dbReference>
<evidence type="ECO:0000313" key="5">
    <source>
        <dbReference type="Proteomes" id="UP001443914"/>
    </source>
</evidence>
<comment type="caution">
    <text evidence="4">The sequence shown here is derived from an EMBL/GenBank/DDBJ whole genome shotgun (WGS) entry which is preliminary data.</text>
</comment>
<evidence type="ECO:0000256" key="1">
    <source>
        <dbReference type="ARBA" id="ARBA00022737"/>
    </source>
</evidence>
<protein>
    <recommendedName>
        <fullName evidence="6">Pentatricopeptide repeat-containing protein</fullName>
    </recommendedName>
</protein>
<feature type="repeat" description="PPR" evidence="2">
    <location>
        <begin position="549"/>
        <end position="583"/>
    </location>
</feature>
<evidence type="ECO:0000256" key="2">
    <source>
        <dbReference type="PROSITE-ProRule" id="PRU00708"/>
    </source>
</evidence>
<gene>
    <name evidence="4" type="ORF">RND81_11G196800</name>
</gene>
<keyword evidence="1" id="KW-0677">Repeat</keyword>
<dbReference type="PANTHER" id="PTHR47913:SF1">
    <property type="entry name" value="OS01G0167750 PROTEIN"/>
    <property type="match status" value="1"/>
</dbReference>
<dbReference type="EMBL" id="JBDFQZ010000011">
    <property type="protein sequence ID" value="KAK9678217.1"/>
    <property type="molecule type" value="Genomic_DNA"/>
</dbReference>
<name>A0AAW1HPB7_SAPOF</name>
<feature type="repeat" description="PPR" evidence="2">
    <location>
        <begin position="171"/>
        <end position="205"/>
    </location>
</feature>
<dbReference type="Gene3D" id="1.25.40.10">
    <property type="entry name" value="Tetratricopeptide repeat domain"/>
    <property type="match status" value="2"/>
</dbReference>
<keyword evidence="5" id="KW-1185">Reference proteome</keyword>
<evidence type="ECO:0000313" key="4">
    <source>
        <dbReference type="EMBL" id="KAK9678217.1"/>
    </source>
</evidence>
<evidence type="ECO:0000256" key="3">
    <source>
        <dbReference type="SAM" id="MobiDB-lite"/>
    </source>
</evidence>
<feature type="region of interest" description="Disordered" evidence="3">
    <location>
        <begin position="309"/>
        <end position="329"/>
    </location>
</feature>